<keyword evidence="1" id="KW-0732">Signal</keyword>
<dbReference type="RefSeq" id="WP_074731171.1">
    <property type="nucleotide sequence ID" value="NZ_FNYK01000003.1"/>
</dbReference>
<evidence type="ECO:0000256" key="1">
    <source>
        <dbReference type="SAM" id="SignalP"/>
    </source>
</evidence>
<dbReference type="OrthoDB" id="9894123at2"/>
<dbReference type="EMBL" id="FNYK01000003">
    <property type="protein sequence ID" value="SEI41549.1"/>
    <property type="molecule type" value="Genomic_DNA"/>
</dbReference>
<gene>
    <name evidence="2" type="ORF">SAMN04487834_100329</name>
</gene>
<organism evidence="2 3">
    <name type="scientific">Sharpea azabuensis</name>
    <dbReference type="NCBI Taxonomy" id="322505"/>
    <lineage>
        <taxon>Bacteria</taxon>
        <taxon>Bacillati</taxon>
        <taxon>Bacillota</taxon>
        <taxon>Erysipelotrichia</taxon>
        <taxon>Erysipelotrichales</taxon>
        <taxon>Coprobacillaceae</taxon>
        <taxon>Sharpea</taxon>
    </lineage>
</organism>
<evidence type="ECO:0000313" key="2">
    <source>
        <dbReference type="EMBL" id="SEI41549.1"/>
    </source>
</evidence>
<name>A0A1H6QCW1_9FIRM</name>
<sequence length="216" mass="24338">MKKFLCLILSLVLVGCSHTGSLDTQELKIGSHGASYYDGMLRYGVVLKNSSEDAISMKPAIKVSAKDEKGRVIASATHYASYVLPNDHTYYGDSLKCAKKPDHVDFEVKTSQWKAKSDFKRIIKTDSFNVNMKGKVNDDEDNNHYHGTITNKSRYNAKDVEVVLIFKKDKKVVFVSKVDVGSLRADETKEFNTIMDSHFEYDALSFYGQLKNVEKA</sequence>
<keyword evidence="3" id="KW-1185">Reference proteome</keyword>
<dbReference type="PROSITE" id="PS51257">
    <property type="entry name" value="PROKAR_LIPOPROTEIN"/>
    <property type="match status" value="1"/>
</dbReference>
<evidence type="ECO:0008006" key="4">
    <source>
        <dbReference type="Google" id="ProtNLM"/>
    </source>
</evidence>
<protein>
    <recommendedName>
        <fullName evidence="4">Lipoprotein</fullName>
    </recommendedName>
</protein>
<accession>A0A1H6QCW1</accession>
<feature type="chain" id="PRO_5038574111" description="Lipoprotein" evidence="1">
    <location>
        <begin position="20"/>
        <end position="216"/>
    </location>
</feature>
<dbReference type="Proteomes" id="UP000183028">
    <property type="component" value="Unassembled WGS sequence"/>
</dbReference>
<proteinExistence type="predicted"/>
<feature type="signal peptide" evidence="1">
    <location>
        <begin position="1"/>
        <end position="19"/>
    </location>
</feature>
<evidence type="ECO:0000313" key="3">
    <source>
        <dbReference type="Proteomes" id="UP000183028"/>
    </source>
</evidence>
<dbReference type="AlphaFoldDB" id="A0A1H6QCW1"/>
<reference evidence="3" key="1">
    <citation type="submission" date="2016-10" db="EMBL/GenBank/DDBJ databases">
        <authorList>
            <person name="Varghese N."/>
        </authorList>
    </citation>
    <scope>NUCLEOTIDE SEQUENCE [LARGE SCALE GENOMIC DNA]</scope>
    <source>
        <strain evidence="3">DSM 20406</strain>
    </source>
</reference>